<comment type="caution">
    <text evidence="1">The sequence shown here is derived from an EMBL/GenBank/DDBJ whole genome shotgun (WGS) entry which is preliminary data.</text>
</comment>
<protein>
    <submittedName>
        <fullName evidence="1">Uncharacterized protein</fullName>
    </submittedName>
</protein>
<dbReference type="EMBL" id="LAZR01000598">
    <property type="protein sequence ID" value="KKN63154.1"/>
    <property type="molecule type" value="Genomic_DNA"/>
</dbReference>
<dbReference type="AlphaFoldDB" id="A0A0F9S7X2"/>
<evidence type="ECO:0000313" key="1">
    <source>
        <dbReference type="EMBL" id="KKN63154.1"/>
    </source>
</evidence>
<sequence length="119" mass="12505">MVTVQLDTQPSSPAVVVYDPGDNLGNGVVQGAGGANESRVMRRPTLIEVENLLTGTTIDVQVKTLNGLAFKSFAVLDGAVDTEFLVEFLQPYNFVKLVRTGAQNAVASAQFGNVGHGAL</sequence>
<gene>
    <name evidence="1" type="ORF">LCGC14_0504240</name>
</gene>
<proteinExistence type="predicted"/>
<name>A0A0F9S7X2_9ZZZZ</name>
<accession>A0A0F9S7X2</accession>
<organism evidence="1">
    <name type="scientific">marine sediment metagenome</name>
    <dbReference type="NCBI Taxonomy" id="412755"/>
    <lineage>
        <taxon>unclassified sequences</taxon>
        <taxon>metagenomes</taxon>
        <taxon>ecological metagenomes</taxon>
    </lineage>
</organism>
<reference evidence="1" key="1">
    <citation type="journal article" date="2015" name="Nature">
        <title>Complex archaea that bridge the gap between prokaryotes and eukaryotes.</title>
        <authorList>
            <person name="Spang A."/>
            <person name="Saw J.H."/>
            <person name="Jorgensen S.L."/>
            <person name="Zaremba-Niedzwiedzka K."/>
            <person name="Martijn J."/>
            <person name="Lind A.E."/>
            <person name="van Eijk R."/>
            <person name="Schleper C."/>
            <person name="Guy L."/>
            <person name="Ettema T.J."/>
        </authorList>
    </citation>
    <scope>NUCLEOTIDE SEQUENCE</scope>
</reference>